<organism evidence="2 3">
    <name type="scientific">Endozoicomonas lisbonensis</name>
    <dbReference type="NCBI Taxonomy" id="3120522"/>
    <lineage>
        <taxon>Bacteria</taxon>
        <taxon>Pseudomonadati</taxon>
        <taxon>Pseudomonadota</taxon>
        <taxon>Gammaproteobacteria</taxon>
        <taxon>Oceanospirillales</taxon>
        <taxon>Endozoicomonadaceae</taxon>
        <taxon>Endozoicomonas</taxon>
    </lineage>
</organism>
<evidence type="ECO:0000313" key="2">
    <source>
        <dbReference type="EMBL" id="MET4755830.1"/>
    </source>
</evidence>
<accession>A0ABV2SDJ4</accession>
<reference evidence="2 3" key="1">
    <citation type="submission" date="2024-06" db="EMBL/GenBank/DDBJ databases">
        <title>Genomic Encyclopedia of Type Strains, Phase V (KMG-V): Genome sequencing to study the core and pangenomes of soil and plant-associated prokaryotes.</title>
        <authorList>
            <person name="Whitman W."/>
        </authorList>
    </citation>
    <scope>NUCLEOTIDE SEQUENCE [LARGE SCALE GENOMIC DNA]</scope>
    <source>
        <strain evidence="2 3">NE40</strain>
    </source>
</reference>
<feature type="compositionally biased region" description="Low complexity" evidence="1">
    <location>
        <begin position="544"/>
        <end position="556"/>
    </location>
</feature>
<evidence type="ECO:0000256" key="1">
    <source>
        <dbReference type="SAM" id="MobiDB-lite"/>
    </source>
</evidence>
<comment type="caution">
    <text evidence="2">The sequence shown here is derived from an EMBL/GenBank/DDBJ whole genome shotgun (WGS) entry which is preliminary data.</text>
</comment>
<name>A0ABV2SDJ4_9GAMM</name>
<sequence length="694" mass="79364">MYPFYSGFSQYRVSRIIVFLGVLFFMLSGKGWAFELVKGKPVVIATFHANGKVNSQKLTNKPENLFSNGYELKDRYGDFPSFLLDGHLGFGTLDRTMVGATYAGNDHYHEWQILVARAGNIDGFITEWGYDNDNSSADKAIESHRNILRRLQKVDKDKFFVAPMWLPHWFTTEKSKTQEFWEKNYKEQIYKITSSFYQNGEGITYEGRPLLFVLDLGIIRRSLKRSQLFNFFATNEFDDNPQFIWRMGEADSRNWREHISLIPEVVGNLPWVAPRQRLTNKSDRAFIKDNFEKFGKHHDLKTTIRRLNVLNEKYNNLIPLRVQSVSPGMDTRYSNWNRTKNVIMRSERGVNTFEFMWDQVLLESYDKPDIVLIETFNDFSEGTHIEPTEAGGFDDIAISAKKSCLLKKGREVEDYLCDHQGDQARLLSCHAAKIYKSRKLLSILEKNQGSKSPLLKETESIVNSWSGSVFEKLINASGMYESRFKKIIEAAPLGIKKIEISDLAYTLSPSVATSEIVVFQKMDSYNKTRLAQGGENSTVNGTVSGDSASGDSASGATLPERGDNGYQFKIQLGDRADFLENDYQISAASITLSRTGEYSDEEKPLEVYQVYPDKDDELVAKIYLDKKQNSLNTIISLDSKHSDGIFHKQYKIVNPSLHFELNKIFIENYFSSKYNEPESGWIEAASLSRACDAF</sequence>
<dbReference type="EMBL" id="JBEWTB010000002">
    <property type="protein sequence ID" value="MET4755830.1"/>
    <property type="molecule type" value="Genomic_DNA"/>
</dbReference>
<evidence type="ECO:0000313" key="3">
    <source>
        <dbReference type="Proteomes" id="UP001549366"/>
    </source>
</evidence>
<protein>
    <recommendedName>
        <fullName evidence="4">Glycoside hydrolase family 42 N-terminal domain-containing protein</fullName>
    </recommendedName>
</protein>
<proteinExistence type="predicted"/>
<keyword evidence="3" id="KW-1185">Reference proteome</keyword>
<dbReference type="Gene3D" id="3.20.20.80">
    <property type="entry name" value="Glycosidases"/>
    <property type="match status" value="1"/>
</dbReference>
<feature type="compositionally biased region" description="Polar residues" evidence="1">
    <location>
        <begin position="530"/>
        <end position="543"/>
    </location>
</feature>
<gene>
    <name evidence="2" type="ORF">V5J35_001022</name>
</gene>
<evidence type="ECO:0008006" key="4">
    <source>
        <dbReference type="Google" id="ProtNLM"/>
    </source>
</evidence>
<dbReference type="Proteomes" id="UP001549366">
    <property type="component" value="Unassembled WGS sequence"/>
</dbReference>
<feature type="region of interest" description="Disordered" evidence="1">
    <location>
        <begin position="530"/>
        <end position="562"/>
    </location>
</feature>
<dbReference type="RefSeq" id="WP_354010210.1">
    <property type="nucleotide sequence ID" value="NZ_JBEWTA010000001.1"/>
</dbReference>